<reference evidence="2" key="2">
    <citation type="submission" date="2021-09" db="EMBL/GenBank/DDBJ databases">
        <authorList>
            <person name="Jia N."/>
            <person name="Wang J."/>
            <person name="Shi W."/>
            <person name="Du L."/>
            <person name="Sun Y."/>
            <person name="Zhan W."/>
            <person name="Jiang J."/>
            <person name="Wang Q."/>
            <person name="Zhang B."/>
            <person name="Ji P."/>
            <person name="Sakyi L.B."/>
            <person name="Cui X."/>
            <person name="Yuan T."/>
            <person name="Jiang B."/>
            <person name="Yang W."/>
            <person name="Lam T.T.-Y."/>
            <person name="Chang Q."/>
            <person name="Ding S."/>
            <person name="Wang X."/>
            <person name="Zhu J."/>
            <person name="Ruan X."/>
            <person name="Zhao L."/>
            <person name="Wei J."/>
            <person name="Que T."/>
            <person name="Du C."/>
            <person name="Cheng J."/>
            <person name="Dai P."/>
            <person name="Han X."/>
            <person name="Huang E."/>
            <person name="Gao Y."/>
            <person name="Liu J."/>
            <person name="Shao H."/>
            <person name="Ye R."/>
            <person name="Li L."/>
            <person name="Wei W."/>
            <person name="Wang X."/>
            <person name="Wang C."/>
            <person name="Huo Q."/>
            <person name="Li W."/>
            <person name="Guo W."/>
            <person name="Chen H."/>
            <person name="Chen S."/>
            <person name="Zhou L."/>
            <person name="Zhou L."/>
            <person name="Ni X."/>
            <person name="Tian J."/>
            <person name="Zhou Y."/>
            <person name="Sheng Y."/>
            <person name="Liu T."/>
            <person name="Pan Y."/>
            <person name="Xia L."/>
            <person name="Li J."/>
            <person name="Zhao F."/>
            <person name="Cao W."/>
        </authorList>
    </citation>
    <scope>NUCLEOTIDE SEQUENCE</scope>
    <source>
        <strain evidence="2">Rmic-2018</strain>
        <tissue evidence="2">Larvae</tissue>
    </source>
</reference>
<dbReference type="GO" id="GO:0048015">
    <property type="term" value="P:phosphatidylinositol-mediated signaling"/>
    <property type="evidence" value="ECO:0007669"/>
    <property type="project" value="TreeGrafter"/>
</dbReference>
<comment type="caution">
    <text evidence="2">The sequence shown here is derived from an EMBL/GenBank/DDBJ whole genome shotgun (WGS) entry which is preliminary data.</text>
</comment>
<dbReference type="PANTHER" id="PTHR10048">
    <property type="entry name" value="PHOSPHATIDYLINOSITOL KINASE"/>
    <property type="match status" value="1"/>
</dbReference>
<evidence type="ECO:0000256" key="1">
    <source>
        <dbReference type="ARBA" id="ARBA00006209"/>
    </source>
</evidence>
<evidence type="ECO:0000313" key="3">
    <source>
        <dbReference type="Proteomes" id="UP000821866"/>
    </source>
</evidence>
<organism evidence="2 3">
    <name type="scientific">Rhipicephalus microplus</name>
    <name type="common">Cattle tick</name>
    <name type="synonym">Boophilus microplus</name>
    <dbReference type="NCBI Taxonomy" id="6941"/>
    <lineage>
        <taxon>Eukaryota</taxon>
        <taxon>Metazoa</taxon>
        <taxon>Ecdysozoa</taxon>
        <taxon>Arthropoda</taxon>
        <taxon>Chelicerata</taxon>
        <taxon>Arachnida</taxon>
        <taxon>Acari</taxon>
        <taxon>Parasitiformes</taxon>
        <taxon>Ixodida</taxon>
        <taxon>Ixodoidea</taxon>
        <taxon>Ixodidae</taxon>
        <taxon>Rhipicephalinae</taxon>
        <taxon>Rhipicephalus</taxon>
        <taxon>Boophilus</taxon>
    </lineage>
</organism>
<dbReference type="AlphaFoldDB" id="A0A9J6DTA4"/>
<sequence length="113" mass="13143">MIWNMKTNMYLDEEGTQQDPDLYEHFDHIMRHIVSCLSGSAKQFYEREFDFFQKITAISGEIRVFPKGAERKKACLNELSKIVVQPGCYLPSNPEAVVIDIDYKSWHPHAECS</sequence>
<dbReference type="Gene3D" id="3.30.1010.10">
    <property type="entry name" value="Phosphatidylinositol 3-kinase Catalytic Subunit, Chain A, domain 4"/>
    <property type="match status" value="1"/>
</dbReference>
<dbReference type="InterPro" id="IPR015433">
    <property type="entry name" value="PI3/4_kinase"/>
</dbReference>
<dbReference type="GO" id="GO:0004430">
    <property type="term" value="F:1-phosphatidylinositol 4-kinase activity"/>
    <property type="evidence" value="ECO:0007669"/>
    <property type="project" value="TreeGrafter"/>
</dbReference>
<dbReference type="GO" id="GO:0046854">
    <property type="term" value="P:phosphatidylinositol phosphate biosynthetic process"/>
    <property type="evidence" value="ECO:0007669"/>
    <property type="project" value="InterPro"/>
</dbReference>
<dbReference type="GO" id="GO:0005886">
    <property type="term" value="C:plasma membrane"/>
    <property type="evidence" value="ECO:0007669"/>
    <property type="project" value="TreeGrafter"/>
</dbReference>
<name>A0A9J6DTA4_RHIMP</name>
<dbReference type="EMBL" id="JABSTU010000007">
    <property type="protein sequence ID" value="KAH8025413.1"/>
    <property type="molecule type" value="Genomic_DNA"/>
</dbReference>
<accession>A0A9J6DTA4</accession>
<dbReference type="PANTHER" id="PTHR10048:SF15">
    <property type="entry name" value="PHOSPHATIDYLINOSITOL 4-KINASE ALPHA"/>
    <property type="match status" value="1"/>
</dbReference>
<comment type="similarity">
    <text evidence="1">Belongs to the PI3/PI4-kinase family. Type III PI4K subfamily.</text>
</comment>
<dbReference type="VEuPathDB" id="VectorBase:LOC119170117"/>
<dbReference type="GO" id="GO:0005737">
    <property type="term" value="C:cytoplasm"/>
    <property type="evidence" value="ECO:0007669"/>
    <property type="project" value="TreeGrafter"/>
</dbReference>
<protein>
    <submittedName>
        <fullName evidence="2">Uncharacterized protein</fullName>
    </submittedName>
</protein>
<dbReference type="Proteomes" id="UP000821866">
    <property type="component" value="Unassembled WGS sequence"/>
</dbReference>
<gene>
    <name evidence="2" type="ORF">HPB51_007725</name>
</gene>
<proteinExistence type="inferred from homology"/>
<keyword evidence="3" id="KW-1185">Reference proteome</keyword>
<reference evidence="2" key="1">
    <citation type="journal article" date="2020" name="Cell">
        <title>Large-Scale Comparative Analyses of Tick Genomes Elucidate Their Genetic Diversity and Vector Capacities.</title>
        <authorList>
            <consortium name="Tick Genome and Microbiome Consortium (TIGMIC)"/>
            <person name="Jia N."/>
            <person name="Wang J."/>
            <person name="Shi W."/>
            <person name="Du L."/>
            <person name="Sun Y."/>
            <person name="Zhan W."/>
            <person name="Jiang J.F."/>
            <person name="Wang Q."/>
            <person name="Zhang B."/>
            <person name="Ji P."/>
            <person name="Bell-Sakyi L."/>
            <person name="Cui X.M."/>
            <person name="Yuan T.T."/>
            <person name="Jiang B.G."/>
            <person name="Yang W.F."/>
            <person name="Lam T.T."/>
            <person name="Chang Q.C."/>
            <person name="Ding S.J."/>
            <person name="Wang X.J."/>
            <person name="Zhu J.G."/>
            <person name="Ruan X.D."/>
            <person name="Zhao L."/>
            <person name="Wei J.T."/>
            <person name="Ye R.Z."/>
            <person name="Que T.C."/>
            <person name="Du C.H."/>
            <person name="Zhou Y.H."/>
            <person name="Cheng J.X."/>
            <person name="Dai P.F."/>
            <person name="Guo W.B."/>
            <person name="Han X.H."/>
            <person name="Huang E.J."/>
            <person name="Li L.F."/>
            <person name="Wei W."/>
            <person name="Gao Y.C."/>
            <person name="Liu J.Z."/>
            <person name="Shao H.Z."/>
            <person name="Wang X."/>
            <person name="Wang C.C."/>
            <person name="Yang T.C."/>
            <person name="Huo Q.B."/>
            <person name="Li W."/>
            <person name="Chen H.Y."/>
            <person name="Chen S.E."/>
            <person name="Zhou L.G."/>
            <person name="Ni X.B."/>
            <person name="Tian J.H."/>
            <person name="Sheng Y."/>
            <person name="Liu T."/>
            <person name="Pan Y.S."/>
            <person name="Xia L.Y."/>
            <person name="Li J."/>
            <person name="Zhao F."/>
            <person name="Cao W.C."/>
        </authorList>
    </citation>
    <scope>NUCLEOTIDE SEQUENCE</scope>
    <source>
        <strain evidence="2">Rmic-2018</strain>
    </source>
</reference>
<evidence type="ECO:0000313" key="2">
    <source>
        <dbReference type="EMBL" id="KAH8025413.1"/>
    </source>
</evidence>